<evidence type="ECO:0000313" key="2">
    <source>
        <dbReference type="EMBL" id="MFC3997973.1"/>
    </source>
</evidence>
<keyword evidence="3" id="KW-1185">Reference proteome</keyword>
<protein>
    <submittedName>
        <fullName evidence="2">DUF6243 family protein</fullName>
    </submittedName>
</protein>
<evidence type="ECO:0000256" key="1">
    <source>
        <dbReference type="SAM" id="MobiDB-lite"/>
    </source>
</evidence>
<organism evidence="2 3">
    <name type="scientific">Nocardiopsis sediminis</name>
    <dbReference type="NCBI Taxonomy" id="1778267"/>
    <lineage>
        <taxon>Bacteria</taxon>
        <taxon>Bacillati</taxon>
        <taxon>Actinomycetota</taxon>
        <taxon>Actinomycetes</taxon>
        <taxon>Streptosporangiales</taxon>
        <taxon>Nocardiopsidaceae</taxon>
        <taxon>Nocardiopsis</taxon>
    </lineage>
</organism>
<comment type="caution">
    <text evidence="2">The sequence shown here is derived from an EMBL/GenBank/DDBJ whole genome shotgun (WGS) entry which is preliminary data.</text>
</comment>
<sequence length="66" mass="7293">MGKSRDNLLGLGGQRTSMSRGAMRGSGYSGKGGRPDPLEEKRELLRKLKEKRDKEREAQEGDESGD</sequence>
<feature type="region of interest" description="Disordered" evidence="1">
    <location>
        <begin position="1"/>
        <end position="66"/>
    </location>
</feature>
<dbReference type="InterPro" id="IPR046210">
    <property type="entry name" value="DUF6243"/>
</dbReference>
<dbReference type="EMBL" id="JBHSBH010000012">
    <property type="protein sequence ID" value="MFC3997973.1"/>
    <property type="molecule type" value="Genomic_DNA"/>
</dbReference>
<gene>
    <name evidence="2" type="ORF">ACFOVU_18720</name>
</gene>
<feature type="compositionally biased region" description="Basic and acidic residues" evidence="1">
    <location>
        <begin position="33"/>
        <end position="59"/>
    </location>
</feature>
<dbReference type="Proteomes" id="UP001595847">
    <property type="component" value="Unassembled WGS sequence"/>
</dbReference>
<accession>A0ABV8FRU4</accession>
<evidence type="ECO:0000313" key="3">
    <source>
        <dbReference type="Proteomes" id="UP001595847"/>
    </source>
</evidence>
<proteinExistence type="predicted"/>
<reference evidence="3" key="1">
    <citation type="journal article" date="2019" name="Int. J. Syst. Evol. Microbiol.">
        <title>The Global Catalogue of Microorganisms (GCM) 10K type strain sequencing project: providing services to taxonomists for standard genome sequencing and annotation.</title>
        <authorList>
            <consortium name="The Broad Institute Genomics Platform"/>
            <consortium name="The Broad Institute Genome Sequencing Center for Infectious Disease"/>
            <person name="Wu L."/>
            <person name="Ma J."/>
        </authorList>
    </citation>
    <scope>NUCLEOTIDE SEQUENCE [LARGE SCALE GENOMIC DNA]</scope>
    <source>
        <strain evidence="3">TBRC 1826</strain>
    </source>
</reference>
<name>A0ABV8FRU4_9ACTN</name>
<dbReference type="Pfam" id="PF19756">
    <property type="entry name" value="DUF6243"/>
    <property type="match status" value="1"/>
</dbReference>
<dbReference type="RefSeq" id="WP_378535406.1">
    <property type="nucleotide sequence ID" value="NZ_JBHSBH010000012.1"/>
</dbReference>